<accession>A0A194XEP7</accession>
<evidence type="ECO:0000256" key="1">
    <source>
        <dbReference type="ARBA" id="ARBA00022737"/>
    </source>
</evidence>
<dbReference type="EMBL" id="KQ947412">
    <property type="protein sequence ID" value="KUJ18648.1"/>
    <property type="molecule type" value="Genomic_DNA"/>
</dbReference>
<evidence type="ECO:0000313" key="4">
    <source>
        <dbReference type="EMBL" id="KUJ18648.1"/>
    </source>
</evidence>
<organism evidence="4 5">
    <name type="scientific">Mollisia scopiformis</name>
    <name type="common">Conifer needle endophyte fungus</name>
    <name type="synonym">Phialocephala scopiformis</name>
    <dbReference type="NCBI Taxonomy" id="149040"/>
    <lineage>
        <taxon>Eukaryota</taxon>
        <taxon>Fungi</taxon>
        <taxon>Dikarya</taxon>
        <taxon>Ascomycota</taxon>
        <taxon>Pezizomycotina</taxon>
        <taxon>Leotiomycetes</taxon>
        <taxon>Helotiales</taxon>
        <taxon>Mollisiaceae</taxon>
        <taxon>Mollisia</taxon>
    </lineage>
</organism>
<evidence type="ECO:0000256" key="3">
    <source>
        <dbReference type="PROSITE-ProRule" id="PRU00023"/>
    </source>
</evidence>
<protein>
    <submittedName>
        <fullName evidence="4">Putative ankyrin repeat protein</fullName>
    </submittedName>
</protein>
<dbReference type="Gene3D" id="1.25.40.20">
    <property type="entry name" value="Ankyrin repeat-containing domain"/>
    <property type="match status" value="4"/>
</dbReference>
<gene>
    <name evidence="4" type="ORF">LY89DRAFT_582156</name>
</gene>
<dbReference type="Proteomes" id="UP000070700">
    <property type="component" value="Unassembled WGS sequence"/>
</dbReference>
<dbReference type="InterPro" id="IPR036770">
    <property type="entry name" value="Ankyrin_rpt-contain_sf"/>
</dbReference>
<dbReference type="InterPro" id="IPR050745">
    <property type="entry name" value="Multifunctional_regulatory"/>
</dbReference>
<dbReference type="PANTHER" id="PTHR24189">
    <property type="entry name" value="MYOTROPHIN"/>
    <property type="match status" value="1"/>
</dbReference>
<name>A0A194XEP7_MOLSC</name>
<dbReference type="PROSITE" id="PS50088">
    <property type="entry name" value="ANK_REPEAT"/>
    <property type="match status" value="2"/>
</dbReference>
<sequence>MVKLLALEGDPSKFSLAQAFAAIPPNISGDDHFLVVQTLLRGGAAGPEVDEALHAAVLSHRKAHRLIEVLVQFEANVTEETLLAAISQGSTKILDILLTGNIPASICAKRITTAMKLPMTAARFNIIKRLLGPATISNPEVPEVSQAVIDILKNCPDDMDLLDLLCRQGKANLNFEDGLAVLLATKNPNFTVLQILLNSGTFLPSSATIEKALECAINLPLTDVNRHKKVKALLWKVRPQEAINKALIQEIDSALKSGQYSPVIAILLDVGADVNAEDGMPLRLAVSDPNLTDLLLSKRPSVKSLSLTFPVALGMKDPTRLLLCEKLLRAGAVGEEINKALCAIVEEGPAAISLLRLVLPHADINYNDGEALKLAVQSGFVEAEDLLLNSRTSAASAATRAIAFQEAMKSENREERCSMAKRLLKAGIDRDIVSNALVDAVKLEDFQLSEILLQNGGSVEYKGGEAVCSAARAGNVELLKLLVSSKPSLPTLFVGFGGALSLRGETYFQILQVLLEAGMRGEAVDDALIETVKQGDSSLRMTELLCKNGASVEWKEGEAIVTAAGSAMLQTLDLLLERSLSQAVLGRAYTAASTLSKEQHIQVIERLLKAGKEIDTDVTRSLTVATMEVPSDRQMIKMLLARGIFDEGQALAHAAQALDLRTLTMLVNSPKAADYISVAFEAVIINDELWRSATGLTVVKLLLDKGASGPGVAEALYQAVASLENITEETETLANDFIDACLKHGADVNYQRGLALQRATLQANMPLVTKLLPRASPESKAMALPYIFSVCEDKANLLTTLAAFVESFDDDGESLDVMFRHPDENLEPVLFLALQRFPRDTQILSYLLEMGYTANQWQFCASEEDLGPERWPILCWALEQPEKRISTSVIEMLIDAGANVNYTSKTGVSPLWLAIRNQRVEIVSKLIDRGVNVSIEDSEGITPLALASSMNNIALMECLLKSDAEVDDGSLHDVTRELKMDKMRILVQYRHKPNYPSDRHDGRSALAELCLKAVDHDPTVKQLEKAIQFLIINNAKITLRNVSGKTIFHYALDSSNPVLILTAMLKILWEHVNDDAFLYVAKDYTYSLTKYVEKDLFLGPPHQKPEILALLRKKQATDRFWATDIMAAQPDDYCNGPPHIEEEVIRQKARLKRQAEMREEAAYALRLKKMAAEGDVEVLQIAARGEYARMQEKARVEKELLEAASITQLQISEDAWNQAARLQEEARVQDIRHQRQLGDVQISVARRIKEEAAEQDRSRNMMQIEYLDKKIELENGGLRGRLMIEEQGAESLSRVNMKEHEREVARLKMQKQLLGQQQSFASSIRGSVSGQSGGYPGQRQIGFISEVPN</sequence>
<dbReference type="InParanoid" id="A0A194XEP7"/>
<dbReference type="RefSeq" id="XP_018073003.1">
    <property type="nucleotide sequence ID" value="XM_018209147.1"/>
</dbReference>
<dbReference type="OrthoDB" id="194358at2759"/>
<dbReference type="GeneID" id="28818873"/>
<dbReference type="SMART" id="SM00248">
    <property type="entry name" value="ANK"/>
    <property type="match status" value="10"/>
</dbReference>
<keyword evidence="5" id="KW-1185">Reference proteome</keyword>
<evidence type="ECO:0000313" key="5">
    <source>
        <dbReference type="Proteomes" id="UP000070700"/>
    </source>
</evidence>
<keyword evidence="1" id="KW-0677">Repeat</keyword>
<dbReference type="InterPro" id="IPR002110">
    <property type="entry name" value="Ankyrin_rpt"/>
</dbReference>
<dbReference type="PANTHER" id="PTHR24189:SF50">
    <property type="entry name" value="ANKYRIN REPEAT AND SOCS BOX PROTEIN 2"/>
    <property type="match status" value="1"/>
</dbReference>
<dbReference type="KEGG" id="psco:LY89DRAFT_582156"/>
<reference evidence="4 5" key="1">
    <citation type="submission" date="2015-10" db="EMBL/GenBank/DDBJ databases">
        <title>Full genome of DAOMC 229536 Phialocephala scopiformis, a fungal endophyte of spruce producing the potent anti-insectan compound rugulosin.</title>
        <authorList>
            <consortium name="DOE Joint Genome Institute"/>
            <person name="Walker A.K."/>
            <person name="Frasz S.L."/>
            <person name="Seifert K.A."/>
            <person name="Miller J.D."/>
            <person name="Mondo S.J."/>
            <person name="Labutti K."/>
            <person name="Lipzen A."/>
            <person name="Dockter R."/>
            <person name="Kennedy M."/>
            <person name="Grigoriev I.V."/>
            <person name="Spatafora J.W."/>
        </authorList>
    </citation>
    <scope>NUCLEOTIDE SEQUENCE [LARGE SCALE GENOMIC DNA]</scope>
    <source>
        <strain evidence="4 5">CBS 120377</strain>
    </source>
</reference>
<dbReference type="Pfam" id="PF12796">
    <property type="entry name" value="Ank_2"/>
    <property type="match status" value="1"/>
</dbReference>
<proteinExistence type="predicted"/>
<dbReference type="PROSITE" id="PS50297">
    <property type="entry name" value="ANK_REP_REGION"/>
    <property type="match status" value="2"/>
</dbReference>
<keyword evidence="2 3" id="KW-0040">ANK repeat</keyword>
<evidence type="ECO:0000256" key="2">
    <source>
        <dbReference type="ARBA" id="ARBA00023043"/>
    </source>
</evidence>
<feature type="repeat" description="ANK" evidence="3">
    <location>
        <begin position="939"/>
        <end position="971"/>
    </location>
</feature>
<feature type="repeat" description="ANK" evidence="3">
    <location>
        <begin position="906"/>
        <end position="938"/>
    </location>
</feature>
<dbReference type="SUPFAM" id="SSF48403">
    <property type="entry name" value="Ankyrin repeat"/>
    <property type="match status" value="3"/>
</dbReference>